<gene>
    <name evidence="1" type="ORF">AAH991_14325</name>
</gene>
<protein>
    <submittedName>
        <fullName evidence="1">Uncharacterized protein</fullName>
    </submittedName>
</protein>
<dbReference type="RefSeq" id="WP_346226284.1">
    <property type="nucleotide sequence ID" value="NZ_JBDJAW010000010.1"/>
</dbReference>
<accession>A0ABV0ALW6</accession>
<comment type="caution">
    <text evidence="1">The sequence shown here is derived from an EMBL/GenBank/DDBJ whole genome shotgun (WGS) entry which is preliminary data.</text>
</comment>
<evidence type="ECO:0000313" key="2">
    <source>
        <dbReference type="Proteomes" id="UP001447516"/>
    </source>
</evidence>
<sequence>MALALRRRMGGQNPDNLHKLRDLLAQAVSILRDGRPVGTPAFRKMAITTLTPLVRAVESALADVMDADDAEDASVYQTVARQMASIIRKPEQDTYRALLDLCQVPADSPLLKGLSSPDSHAVTALSDVLLRVTARYESLNPGFSRGGVRRVVEVLYTPDGSGKENVSARTEQVHDWDLLTDEIRNKLRDGGTAVFQVFPGGV</sequence>
<reference evidence="1 2" key="1">
    <citation type="submission" date="2024-05" db="EMBL/GenBank/DDBJ databases">
        <title>Microbispora sp.ZYX-F-249.</title>
        <authorList>
            <person name="Xie H."/>
        </authorList>
    </citation>
    <scope>NUCLEOTIDE SEQUENCE [LARGE SCALE GENOMIC DNA]</scope>
    <source>
        <strain evidence="1 2">ZYX-F-249</strain>
    </source>
</reference>
<proteinExistence type="predicted"/>
<evidence type="ECO:0000313" key="1">
    <source>
        <dbReference type="EMBL" id="MEN3536289.1"/>
    </source>
</evidence>
<dbReference type="Proteomes" id="UP001447516">
    <property type="component" value="Unassembled WGS sequence"/>
</dbReference>
<dbReference type="EMBL" id="JBDJAW010000010">
    <property type="protein sequence ID" value="MEN3536289.1"/>
    <property type="molecule type" value="Genomic_DNA"/>
</dbReference>
<organism evidence="1 2">
    <name type="scientific">Microbispora maris</name>
    <dbReference type="NCBI Taxonomy" id="3144104"/>
    <lineage>
        <taxon>Bacteria</taxon>
        <taxon>Bacillati</taxon>
        <taxon>Actinomycetota</taxon>
        <taxon>Actinomycetes</taxon>
        <taxon>Streptosporangiales</taxon>
        <taxon>Streptosporangiaceae</taxon>
        <taxon>Microbispora</taxon>
    </lineage>
</organism>
<name>A0ABV0ALW6_9ACTN</name>
<keyword evidence="2" id="KW-1185">Reference proteome</keyword>